<keyword evidence="12" id="KW-1185">Reference proteome</keyword>
<dbReference type="InterPro" id="IPR004125">
    <property type="entry name" value="Signal_recog_particle_SRP54_M"/>
</dbReference>
<keyword evidence="4 9" id="KW-0694">RNA-binding</keyword>
<evidence type="ECO:0000313" key="11">
    <source>
        <dbReference type="EMBL" id="MBC5623105.1"/>
    </source>
</evidence>
<keyword evidence="2 9" id="KW-0547">Nucleotide-binding</keyword>
<reference evidence="11 12" key="1">
    <citation type="submission" date="2020-08" db="EMBL/GenBank/DDBJ databases">
        <title>Genome public.</title>
        <authorList>
            <person name="Liu C."/>
            <person name="Sun Q."/>
        </authorList>
    </citation>
    <scope>NUCLEOTIDE SEQUENCE [LARGE SCALE GENOMIC DNA]</scope>
    <source>
        <strain evidence="11 12">NSJ-56</strain>
    </source>
</reference>
<evidence type="ECO:0000256" key="8">
    <source>
        <dbReference type="ARBA" id="ARBA00048027"/>
    </source>
</evidence>
<keyword evidence="7 9" id="KW-0687">Ribonucleoprotein</keyword>
<dbReference type="PANTHER" id="PTHR11564">
    <property type="entry name" value="SIGNAL RECOGNITION PARTICLE 54K PROTEIN SRP54"/>
    <property type="match status" value="1"/>
</dbReference>
<protein>
    <recommendedName>
        <fullName evidence="9">Signal recognition particle protein</fullName>
        <ecNumber evidence="9">3.6.5.4</ecNumber>
    </recommendedName>
    <alternativeName>
        <fullName evidence="9">Fifty-four homolog</fullName>
    </alternativeName>
</protein>
<comment type="subunit">
    <text evidence="9">Part of the signal recognition particle protein translocation system, which is composed of SRP and FtsY.</text>
</comment>
<dbReference type="PROSITE" id="PS00300">
    <property type="entry name" value="SRP54"/>
    <property type="match status" value="1"/>
</dbReference>
<dbReference type="SMART" id="SM00962">
    <property type="entry name" value="SRP54"/>
    <property type="match status" value="1"/>
</dbReference>
<dbReference type="NCBIfam" id="TIGR00959">
    <property type="entry name" value="ffh"/>
    <property type="match status" value="1"/>
</dbReference>
<dbReference type="Gene3D" id="1.10.260.30">
    <property type="entry name" value="Signal recognition particle, SRP54 subunit, M-domain"/>
    <property type="match status" value="1"/>
</dbReference>
<evidence type="ECO:0000256" key="6">
    <source>
        <dbReference type="ARBA" id="ARBA00023135"/>
    </source>
</evidence>
<dbReference type="SUPFAM" id="SSF52540">
    <property type="entry name" value="P-loop containing nucleoside triphosphate hydrolases"/>
    <property type="match status" value="1"/>
</dbReference>
<evidence type="ECO:0000256" key="3">
    <source>
        <dbReference type="ARBA" id="ARBA00022801"/>
    </source>
</evidence>
<dbReference type="SUPFAM" id="SSF47446">
    <property type="entry name" value="Signal peptide-binding domain"/>
    <property type="match status" value="1"/>
</dbReference>
<evidence type="ECO:0000313" key="12">
    <source>
        <dbReference type="Proteomes" id="UP000646484"/>
    </source>
</evidence>
<dbReference type="EMBL" id="JACOOH010000009">
    <property type="protein sequence ID" value="MBC5623105.1"/>
    <property type="molecule type" value="Genomic_DNA"/>
</dbReference>
<comment type="function">
    <text evidence="9">Involved in targeting and insertion of nascent membrane proteins into the cytoplasmic membrane. Binds to the hydrophobic signal sequence of the ribosome-nascent chain (RNC) as it emerges from the ribosomes. The SRP-RNC complex is then targeted to the cytoplasmic membrane where it interacts with the SRP receptor FtsY.</text>
</comment>
<dbReference type="InterPro" id="IPR042101">
    <property type="entry name" value="SRP54_N_sf"/>
</dbReference>
<comment type="domain">
    <text evidence="9">Composed of three domains: the N-terminal N domain, which is responsible for interactions with the ribosome, the central G domain, which binds GTP, and the C-terminal M domain, which binds the RNA and the signal sequence of the RNC.</text>
</comment>
<name>A0ABR7D595_9BACT</name>
<dbReference type="InterPro" id="IPR027417">
    <property type="entry name" value="P-loop_NTPase"/>
</dbReference>
<organism evidence="11 12">
    <name type="scientific">Butyricimonas hominis</name>
    <dbReference type="NCBI Taxonomy" id="2763032"/>
    <lineage>
        <taxon>Bacteria</taxon>
        <taxon>Pseudomonadati</taxon>
        <taxon>Bacteroidota</taxon>
        <taxon>Bacteroidia</taxon>
        <taxon>Bacteroidales</taxon>
        <taxon>Odoribacteraceae</taxon>
        <taxon>Butyricimonas</taxon>
    </lineage>
</organism>
<feature type="binding site" evidence="9">
    <location>
        <begin position="189"/>
        <end position="193"/>
    </location>
    <ligand>
        <name>GTP</name>
        <dbReference type="ChEBI" id="CHEBI:37565"/>
    </ligand>
</feature>
<keyword evidence="5 9" id="KW-0342">GTP-binding</keyword>
<dbReference type="Pfam" id="PF02978">
    <property type="entry name" value="SRP_SPB"/>
    <property type="match status" value="1"/>
</dbReference>
<comment type="subcellular location">
    <subcellularLocation>
        <location evidence="9">Cytoplasm</location>
    </subcellularLocation>
    <text evidence="9">The SRP-RNC complex is targeted to the cytoplasmic membrane.</text>
</comment>
<evidence type="ECO:0000256" key="5">
    <source>
        <dbReference type="ARBA" id="ARBA00023134"/>
    </source>
</evidence>
<comment type="similarity">
    <text evidence="1 9">Belongs to the GTP-binding SRP family. SRP54 subfamily.</text>
</comment>
<dbReference type="InterPro" id="IPR022941">
    <property type="entry name" value="SRP54"/>
</dbReference>
<dbReference type="Pfam" id="PF00448">
    <property type="entry name" value="SRP54"/>
    <property type="match status" value="1"/>
</dbReference>
<evidence type="ECO:0000256" key="1">
    <source>
        <dbReference type="ARBA" id="ARBA00005450"/>
    </source>
</evidence>
<evidence type="ECO:0000259" key="10">
    <source>
        <dbReference type="PROSITE" id="PS00300"/>
    </source>
</evidence>
<feature type="binding site" evidence="9">
    <location>
        <begin position="106"/>
        <end position="113"/>
    </location>
    <ligand>
        <name>GTP</name>
        <dbReference type="ChEBI" id="CHEBI:37565"/>
    </ligand>
</feature>
<gene>
    <name evidence="9 11" type="primary">ffh</name>
    <name evidence="11" type="ORF">H8S64_18590</name>
</gene>
<dbReference type="EC" id="3.6.5.4" evidence="9"/>
<accession>A0ABR7D595</accession>
<comment type="catalytic activity">
    <reaction evidence="8 9">
        <text>GTP + H2O = GDP + phosphate + H(+)</text>
        <dbReference type="Rhea" id="RHEA:19669"/>
        <dbReference type="ChEBI" id="CHEBI:15377"/>
        <dbReference type="ChEBI" id="CHEBI:15378"/>
        <dbReference type="ChEBI" id="CHEBI:37565"/>
        <dbReference type="ChEBI" id="CHEBI:43474"/>
        <dbReference type="ChEBI" id="CHEBI:58189"/>
        <dbReference type="EC" id="3.6.5.4"/>
    </reaction>
</comment>
<dbReference type="SMART" id="SM00963">
    <property type="entry name" value="SRP54_N"/>
    <property type="match status" value="1"/>
</dbReference>
<dbReference type="InterPro" id="IPR000897">
    <property type="entry name" value="SRP54_GTPase_dom"/>
</dbReference>
<evidence type="ECO:0000256" key="7">
    <source>
        <dbReference type="ARBA" id="ARBA00023274"/>
    </source>
</evidence>
<dbReference type="InterPro" id="IPR003593">
    <property type="entry name" value="AAA+_ATPase"/>
</dbReference>
<dbReference type="PANTHER" id="PTHR11564:SF5">
    <property type="entry name" value="SIGNAL RECOGNITION PARTICLE SUBUNIT SRP54"/>
    <property type="match status" value="1"/>
</dbReference>
<dbReference type="Gene3D" id="3.40.50.300">
    <property type="entry name" value="P-loop containing nucleotide triphosphate hydrolases"/>
    <property type="match status" value="1"/>
</dbReference>
<dbReference type="InterPro" id="IPR013822">
    <property type="entry name" value="Signal_recog_particl_SRP54_hlx"/>
</dbReference>
<dbReference type="Gene3D" id="1.20.120.140">
    <property type="entry name" value="Signal recognition particle SRP54, nucleotide-binding domain"/>
    <property type="match status" value="1"/>
</dbReference>
<proteinExistence type="inferred from homology"/>
<evidence type="ECO:0000256" key="4">
    <source>
        <dbReference type="ARBA" id="ARBA00022884"/>
    </source>
</evidence>
<comment type="caution">
    <text evidence="11">The sequence shown here is derived from an EMBL/GenBank/DDBJ whole genome shotgun (WGS) entry which is preliminary data.</text>
</comment>
<feature type="domain" description="SRP54-type proteins GTP-binding" evidence="10">
    <location>
        <begin position="268"/>
        <end position="281"/>
    </location>
</feature>
<keyword evidence="3 9" id="KW-0378">Hydrolase</keyword>
<dbReference type="Pfam" id="PF02881">
    <property type="entry name" value="SRP54_N"/>
    <property type="match status" value="1"/>
</dbReference>
<dbReference type="InterPro" id="IPR036891">
    <property type="entry name" value="Signal_recog_part_SRP54_M_sf"/>
</dbReference>
<keyword evidence="9" id="KW-0963">Cytoplasm</keyword>
<dbReference type="CDD" id="cd18539">
    <property type="entry name" value="SRP_G"/>
    <property type="match status" value="1"/>
</dbReference>
<evidence type="ECO:0000256" key="9">
    <source>
        <dbReference type="HAMAP-Rule" id="MF_00306"/>
    </source>
</evidence>
<feature type="binding site" evidence="9">
    <location>
        <begin position="247"/>
        <end position="250"/>
    </location>
    <ligand>
        <name>GTP</name>
        <dbReference type="ChEBI" id="CHEBI:37565"/>
    </ligand>
</feature>
<sequence length="441" mass="48620">MFENLSDRLEKSFKILKGQGKITEINVAETLKEVRRSLLDADVNYKIAKEFTNTVKEKALGMNVLTAVKPGQMMVKIVHDELIRLMGGTHVDINIKGNPAIILMSGLQGSGKTTFSGKLANLLKTKRGKHPLLVACDVYRPAAIEQLKVLGEQIGVPVYSEVGNNDPVKIAQNAVKEARATGKDVVIVDTAGRLAIDEQMMNEIAAIKKAIEPEETLFVVDSMTGQDAVNTAKEFNDRLNFDGVILTKLDGDTRGGAALSIRTVVNKPIKFVGTGEKLEALDVFHPERMADRILGMGDIVSLVEKAQEQFDAEEAMKLQKKIAKNQFNFNDFLSQIQQIKKMGNIKDLASMIPGVGKALKDVDIDDDAFKGVEAIIHSMTPAERENPELLNGSRRKRIAMGSGTTIQDVNRLLKQFDESKKMMRMLSKGGKMMGKAPMRRR</sequence>
<dbReference type="InterPro" id="IPR004780">
    <property type="entry name" value="SRP"/>
</dbReference>
<evidence type="ECO:0000256" key="2">
    <source>
        <dbReference type="ARBA" id="ARBA00022741"/>
    </source>
</evidence>
<dbReference type="HAMAP" id="MF_00306">
    <property type="entry name" value="SRP54"/>
    <property type="match status" value="1"/>
</dbReference>
<keyword evidence="6 9" id="KW-0733">Signal recognition particle</keyword>
<dbReference type="Proteomes" id="UP000646484">
    <property type="component" value="Unassembled WGS sequence"/>
</dbReference>
<dbReference type="SMART" id="SM00382">
    <property type="entry name" value="AAA"/>
    <property type="match status" value="1"/>
</dbReference>
<dbReference type="RefSeq" id="WP_099294100.1">
    <property type="nucleotide sequence ID" value="NZ_JACOOH010000009.1"/>
</dbReference>